<comment type="catalytic activity">
    <reaction evidence="1">
        <text>ATP + protein L-histidine = ADP + protein N-phospho-L-histidine.</text>
        <dbReference type="EC" id="2.7.13.3"/>
    </reaction>
</comment>
<keyword evidence="8 15" id="KW-0418">Kinase</keyword>
<dbReference type="GO" id="GO:0016301">
    <property type="term" value="F:kinase activity"/>
    <property type="evidence" value="ECO:0007669"/>
    <property type="project" value="UniProtKB-KW"/>
</dbReference>
<dbReference type="PANTHER" id="PTHR34220">
    <property type="entry name" value="SENSOR HISTIDINE KINASE YPDA"/>
    <property type="match status" value="1"/>
</dbReference>
<dbReference type="EMBL" id="CP091430">
    <property type="protein sequence ID" value="UVI31960.1"/>
    <property type="molecule type" value="Genomic_DNA"/>
</dbReference>
<keyword evidence="5" id="KW-0597">Phosphoprotein</keyword>
<dbReference type="InterPro" id="IPR050640">
    <property type="entry name" value="Bact_2-comp_sensor_kinase"/>
</dbReference>
<feature type="domain" description="HAMP" evidence="14">
    <location>
        <begin position="332"/>
        <end position="384"/>
    </location>
</feature>
<dbReference type="Gene3D" id="3.30.450.20">
    <property type="entry name" value="PAS domain"/>
    <property type="match status" value="1"/>
</dbReference>
<evidence type="ECO:0000256" key="3">
    <source>
        <dbReference type="ARBA" id="ARBA00012438"/>
    </source>
</evidence>
<evidence type="ECO:0000313" key="15">
    <source>
        <dbReference type="EMBL" id="UVI31960.1"/>
    </source>
</evidence>
<evidence type="ECO:0000256" key="4">
    <source>
        <dbReference type="ARBA" id="ARBA00022475"/>
    </source>
</evidence>
<keyword evidence="7" id="KW-0547">Nucleotide-binding</keyword>
<keyword evidence="12" id="KW-0812">Transmembrane</keyword>
<dbReference type="SUPFAM" id="SSF158472">
    <property type="entry name" value="HAMP domain-like"/>
    <property type="match status" value="1"/>
</dbReference>
<keyword evidence="9" id="KW-0067">ATP-binding</keyword>
<accession>A0ABY5SGY5</accession>
<evidence type="ECO:0000256" key="1">
    <source>
        <dbReference type="ARBA" id="ARBA00000085"/>
    </source>
</evidence>
<keyword evidence="11 12" id="KW-0472">Membrane</keyword>
<protein>
    <recommendedName>
        <fullName evidence="3">histidine kinase</fullName>
        <ecNumber evidence="3">2.7.13.3</ecNumber>
    </recommendedName>
</protein>
<dbReference type="SMART" id="SM00304">
    <property type="entry name" value="HAMP"/>
    <property type="match status" value="1"/>
</dbReference>
<dbReference type="InterPro" id="IPR005467">
    <property type="entry name" value="His_kinase_dom"/>
</dbReference>
<reference evidence="15" key="1">
    <citation type="submission" date="2022-01" db="EMBL/GenBank/DDBJ databases">
        <title>Paenibacillus spongiae sp. nov., isolated from marine sponge.</title>
        <authorList>
            <person name="Li Z."/>
            <person name="Zhang M."/>
        </authorList>
    </citation>
    <scope>NUCLEOTIDE SEQUENCE</scope>
    <source>
        <strain evidence="15">PHS-Z3</strain>
    </source>
</reference>
<keyword evidence="4" id="KW-1003">Cell membrane</keyword>
<keyword evidence="16" id="KW-1185">Reference proteome</keyword>
<evidence type="ECO:0000313" key="16">
    <source>
        <dbReference type="Proteomes" id="UP001057877"/>
    </source>
</evidence>
<dbReference type="InterPro" id="IPR010559">
    <property type="entry name" value="Sig_transdc_His_kin_internal"/>
</dbReference>
<dbReference type="Pfam" id="PF06580">
    <property type="entry name" value="His_kinase"/>
    <property type="match status" value="1"/>
</dbReference>
<dbReference type="SMART" id="SM00387">
    <property type="entry name" value="HATPase_c"/>
    <property type="match status" value="1"/>
</dbReference>
<name>A0ABY5SGY5_9BACL</name>
<evidence type="ECO:0000256" key="8">
    <source>
        <dbReference type="ARBA" id="ARBA00022777"/>
    </source>
</evidence>
<evidence type="ECO:0000256" key="10">
    <source>
        <dbReference type="ARBA" id="ARBA00023012"/>
    </source>
</evidence>
<dbReference type="Pfam" id="PF00672">
    <property type="entry name" value="HAMP"/>
    <property type="match status" value="1"/>
</dbReference>
<evidence type="ECO:0000259" key="13">
    <source>
        <dbReference type="PROSITE" id="PS50109"/>
    </source>
</evidence>
<dbReference type="Gene3D" id="3.30.565.10">
    <property type="entry name" value="Histidine kinase-like ATPase, C-terminal domain"/>
    <property type="match status" value="1"/>
</dbReference>
<dbReference type="CDD" id="cd12912">
    <property type="entry name" value="PDC2_MCP_like"/>
    <property type="match status" value="1"/>
</dbReference>
<dbReference type="PROSITE" id="PS50109">
    <property type="entry name" value="HIS_KIN"/>
    <property type="match status" value="1"/>
</dbReference>
<dbReference type="PANTHER" id="PTHR34220:SF7">
    <property type="entry name" value="SENSOR HISTIDINE KINASE YPDA"/>
    <property type="match status" value="1"/>
</dbReference>
<evidence type="ECO:0000256" key="5">
    <source>
        <dbReference type="ARBA" id="ARBA00022553"/>
    </source>
</evidence>
<feature type="transmembrane region" description="Helical" evidence="12">
    <location>
        <begin position="23"/>
        <end position="43"/>
    </location>
</feature>
<keyword evidence="12" id="KW-1133">Transmembrane helix</keyword>
<dbReference type="PROSITE" id="PS50885">
    <property type="entry name" value="HAMP"/>
    <property type="match status" value="1"/>
</dbReference>
<gene>
    <name evidence="15" type="ORF">L1F29_09150</name>
</gene>
<evidence type="ECO:0000256" key="6">
    <source>
        <dbReference type="ARBA" id="ARBA00022679"/>
    </source>
</evidence>
<evidence type="ECO:0000256" key="11">
    <source>
        <dbReference type="ARBA" id="ARBA00023136"/>
    </source>
</evidence>
<feature type="domain" description="Histidine kinase" evidence="13">
    <location>
        <begin position="495"/>
        <end position="598"/>
    </location>
</feature>
<dbReference type="Gene3D" id="1.10.8.500">
    <property type="entry name" value="HAMP domain in histidine kinase"/>
    <property type="match status" value="1"/>
</dbReference>
<evidence type="ECO:0000256" key="2">
    <source>
        <dbReference type="ARBA" id="ARBA00004651"/>
    </source>
</evidence>
<dbReference type="InterPro" id="IPR003594">
    <property type="entry name" value="HATPase_dom"/>
</dbReference>
<dbReference type="Proteomes" id="UP001057877">
    <property type="component" value="Chromosome"/>
</dbReference>
<dbReference type="RefSeq" id="WP_258388020.1">
    <property type="nucleotide sequence ID" value="NZ_CP091430.1"/>
</dbReference>
<dbReference type="Pfam" id="PF02518">
    <property type="entry name" value="HATPase_c"/>
    <property type="match status" value="1"/>
</dbReference>
<keyword evidence="10" id="KW-0902">Two-component regulatory system</keyword>
<comment type="subcellular location">
    <subcellularLocation>
        <location evidence="2">Cell membrane</location>
        <topology evidence="2">Multi-pass membrane protein</topology>
    </subcellularLocation>
</comment>
<feature type="transmembrane region" description="Helical" evidence="12">
    <location>
        <begin position="312"/>
        <end position="331"/>
    </location>
</feature>
<dbReference type="PRINTS" id="PR00344">
    <property type="entry name" value="BCTRLSENSOR"/>
</dbReference>
<proteinExistence type="predicted"/>
<evidence type="ECO:0000256" key="12">
    <source>
        <dbReference type="SAM" id="Phobius"/>
    </source>
</evidence>
<evidence type="ECO:0000259" key="14">
    <source>
        <dbReference type="PROSITE" id="PS50885"/>
    </source>
</evidence>
<dbReference type="InterPro" id="IPR004358">
    <property type="entry name" value="Sig_transdc_His_kin-like_C"/>
</dbReference>
<organism evidence="15 16">
    <name type="scientific">Paenibacillus spongiae</name>
    <dbReference type="NCBI Taxonomy" id="2909671"/>
    <lineage>
        <taxon>Bacteria</taxon>
        <taxon>Bacillati</taxon>
        <taxon>Bacillota</taxon>
        <taxon>Bacilli</taxon>
        <taxon>Bacillales</taxon>
        <taxon>Paenibacillaceae</taxon>
        <taxon>Paenibacillus</taxon>
    </lineage>
</organism>
<dbReference type="SUPFAM" id="SSF55874">
    <property type="entry name" value="ATPase domain of HSP90 chaperone/DNA topoisomerase II/histidine kinase"/>
    <property type="match status" value="1"/>
</dbReference>
<evidence type="ECO:0000256" key="9">
    <source>
        <dbReference type="ARBA" id="ARBA00022840"/>
    </source>
</evidence>
<keyword evidence="6" id="KW-0808">Transferase</keyword>
<evidence type="ECO:0000256" key="7">
    <source>
        <dbReference type="ARBA" id="ARBA00022741"/>
    </source>
</evidence>
<sequence>MSIKPLLKRFYHWAYSQSIHKRIILFFTVALSLIIIALAVTNYRISSSILIKKAIHSTSENLVLVTDKLDLILDNAESYAKIAIQNRIIQETLIGAVEPNADPNVSFSYYQRYRTVQNALSSIADGKSFVHAIIMYDKYHNIYDSGGLQNIRDVSGNYFERFKGSSFGLEWVSTAPSNYFKDSKTNHIVSLFQRFNSMETAASLGILQLSIDERYIHDQYANIQLGHTGEIFVINEAGNIVSTPKKDRLYGSIRSMPYFPAVLKQQGGQTFRLNGEDYLVISRDYKRLNWTIVGIVPINEITEDNRILTNQLFKLGIGFIALAILLTFLITKSITKPLSRIKQTVKRVKDGDLNVSLDLESRDEIGELAVEFNRMVSRTKALMESHVEEEKKRKEYELAAIQAQINPHFLYNTLESICGLAELKRNDDIISLVNQMARFYRGVLSQGSPIISIDAEISITRHYLDILKVRYGDKLDYTIHVDPSVQACATVKLLLQPLVENSIYHGLKHKRGKGLIEINAFPHSGRLILEVIDNGIGMEPETIRRLLGFNSDESAPRSFGVKSANERVKLYFGLEYGLHIESSPGTGTKVTITLPIQEYRGNRV</sequence>
<dbReference type="InterPro" id="IPR036890">
    <property type="entry name" value="HATPase_C_sf"/>
</dbReference>
<dbReference type="InterPro" id="IPR003660">
    <property type="entry name" value="HAMP_dom"/>
</dbReference>
<dbReference type="EC" id="2.7.13.3" evidence="3"/>
<dbReference type="CDD" id="cd06225">
    <property type="entry name" value="HAMP"/>
    <property type="match status" value="1"/>
</dbReference>